<accession>X0UXS7</accession>
<dbReference type="GO" id="GO:0016491">
    <property type="term" value="F:oxidoreductase activity"/>
    <property type="evidence" value="ECO:0007669"/>
    <property type="project" value="UniProtKB-KW"/>
</dbReference>
<proteinExistence type="predicted"/>
<gene>
    <name evidence="2" type="ORF">S01H1_39137</name>
</gene>
<name>X0UXS7_9ZZZZ</name>
<keyword evidence="1" id="KW-0560">Oxidoreductase</keyword>
<protein>
    <recommendedName>
        <fullName evidence="3">Pyruvate/ketoisovalerate oxidoreductase catalytic domain-containing protein</fullName>
    </recommendedName>
</protein>
<dbReference type="InterPro" id="IPR002869">
    <property type="entry name" value="Pyrv_flavodox_OxRed_cen"/>
</dbReference>
<dbReference type="Gene3D" id="3.40.920.10">
    <property type="entry name" value="Pyruvate-ferredoxin oxidoreductase, PFOR, domain III"/>
    <property type="match status" value="1"/>
</dbReference>
<reference evidence="2" key="1">
    <citation type="journal article" date="2014" name="Front. Microbiol.">
        <title>High frequency of phylogenetically diverse reductive dehalogenase-homologous genes in deep subseafloor sedimentary metagenomes.</title>
        <authorList>
            <person name="Kawai M."/>
            <person name="Futagami T."/>
            <person name="Toyoda A."/>
            <person name="Takaki Y."/>
            <person name="Nishi S."/>
            <person name="Hori S."/>
            <person name="Arai W."/>
            <person name="Tsubouchi T."/>
            <person name="Morono Y."/>
            <person name="Uchiyama I."/>
            <person name="Ito T."/>
            <person name="Fujiyama A."/>
            <person name="Inagaki F."/>
            <person name="Takami H."/>
        </authorList>
    </citation>
    <scope>NUCLEOTIDE SEQUENCE</scope>
    <source>
        <strain evidence="2">Expedition CK06-06</strain>
    </source>
</reference>
<organism evidence="2">
    <name type="scientific">marine sediment metagenome</name>
    <dbReference type="NCBI Taxonomy" id="412755"/>
    <lineage>
        <taxon>unclassified sequences</taxon>
        <taxon>metagenomes</taxon>
        <taxon>ecological metagenomes</taxon>
    </lineage>
</organism>
<evidence type="ECO:0008006" key="3">
    <source>
        <dbReference type="Google" id="ProtNLM"/>
    </source>
</evidence>
<evidence type="ECO:0000256" key="1">
    <source>
        <dbReference type="ARBA" id="ARBA00023002"/>
    </source>
</evidence>
<dbReference type="AlphaFoldDB" id="X0UXS7"/>
<dbReference type="EMBL" id="BARS01024678">
    <property type="protein sequence ID" value="GAG10654.1"/>
    <property type="molecule type" value="Genomic_DNA"/>
</dbReference>
<evidence type="ECO:0000313" key="2">
    <source>
        <dbReference type="EMBL" id="GAG10654.1"/>
    </source>
</evidence>
<comment type="caution">
    <text evidence="2">The sequence shown here is derived from an EMBL/GenBank/DDBJ whole genome shotgun (WGS) entry which is preliminary data.</text>
</comment>
<sequence length="52" mass="5448">ELSGVVSEEAIRTAILARVPKGTEELNLKAFAAGLEAARGYKDKASGKQESS</sequence>
<feature type="non-terminal residue" evidence="2">
    <location>
        <position position="1"/>
    </location>
</feature>